<evidence type="ECO:0000256" key="5">
    <source>
        <dbReference type="SAM" id="MobiDB-lite"/>
    </source>
</evidence>
<keyword evidence="3" id="KW-0378">Hydrolase</keyword>
<sequence>MALRHGADLHQVRPARPDRGPAGHRTNPTARDLVLQPPLSPVRLRGSRGLRALRAADRGGGVRSRHPACAVVSLAALDVRRRPEHRSELGSQLLLGEVVRILARSRDGLWHRLENAADGYRGWARDWGLIPASRARATRWLSRASARIVGPFVEASSEPGGGALVTPLFLNSRLIPAGSRAGFRRLELPDGRRAWVPAKSVVVGSRPHVRLLDRVRGLLGVPYLWGGRTALGFDCSGFTQQVLSEQGVALPRDAWQQ</sequence>
<comment type="caution">
    <text evidence="7">The sequence shown here is derived from an EMBL/GenBank/DDBJ whole genome shotgun (WGS) entry which is preliminary data.</text>
</comment>
<dbReference type="PROSITE" id="PS51935">
    <property type="entry name" value="NLPC_P60"/>
    <property type="match status" value="1"/>
</dbReference>
<evidence type="ECO:0000313" key="7">
    <source>
        <dbReference type="EMBL" id="TMQ54956.1"/>
    </source>
</evidence>
<evidence type="ECO:0000256" key="4">
    <source>
        <dbReference type="ARBA" id="ARBA00022807"/>
    </source>
</evidence>
<organism evidence="7 8">
    <name type="scientific">Eiseniibacteriota bacterium</name>
    <dbReference type="NCBI Taxonomy" id="2212470"/>
    <lineage>
        <taxon>Bacteria</taxon>
        <taxon>Candidatus Eiseniibacteriota</taxon>
    </lineage>
</organism>
<dbReference type="Proteomes" id="UP000317716">
    <property type="component" value="Unassembled WGS sequence"/>
</dbReference>
<dbReference type="GO" id="GO:0008234">
    <property type="term" value="F:cysteine-type peptidase activity"/>
    <property type="evidence" value="ECO:0007669"/>
    <property type="project" value="UniProtKB-KW"/>
</dbReference>
<keyword evidence="2" id="KW-0645">Protease</keyword>
<dbReference type="AlphaFoldDB" id="A0A538SUA6"/>
<feature type="non-terminal residue" evidence="7">
    <location>
        <position position="257"/>
    </location>
</feature>
<dbReference type="InterPro" id="IPR038765">
    <property type="entry name" value="Papain-like_cys_pep_sf"/>
</dbReference>
<feature type="compositionally biased region" description="Basic and acidic residues" evidence="5">
    <location>
        <begin position="1"/>
        <end position="21"/>
    </location>
</feature>
<dbReference type="Pfam" id="PF00877">
    <property type="entry name" value="NLPC_P60"/>
    <property type="match status" value="1"/>
</dbReference>
<feature type="domain" description="NlpC/P60" evidence="6">
    <location>
        <begin position="205"/>
        <end position="257"/>
    </location>
</feature>
<dbReference type="Pfam" id="PF18348">
    <property type="entry name" value="SH3_16"/>
    <property type="match status" value="1"/>
</dbReference>
<keyword evidence="4" id="KW-0788">Thiol protease</keyword>
<dbReference type="InterPro" id="IPR041382">
    <property type="entry name" value="SH3_16"/>
</dbReference>
<dbReference type="PANTHER" id="PTHR47053">
    <property type="entry name" value="MUREIN DD-ENDOPEPTIDASE MEPH-RELATED"/>
    <property type="match status" value="1"/>
</dbReference>
<evidence type="ECO:0000259" key="6">
    <source>
        <dbReference type="PROSITE" id="PS51935"/>
    </source>
</evidence>
<accession>A0A538SUA6</accession>
<dbReference type="PANTHER" id="PTHR47053:SF1">
    <property type="entry name" value="MUREIN DD-ENDOPEPTIDASE MEPH-RELATED"/>
    <property type="match status" value="1"/>
</dbReference>
<reference evidence="7 8" key="1">
    <citation type="journal article" date="2019" name="Nat. Microbiol.">
        <title>Mediterranean grassland soil C-N compound turnover is dependent on rainfall and depth, and is mediated by genomically divergent microorganisms.</title>
        <authorList>
            <person name="Diamond S."/>
            <person name="Andeer P.F."/>
            <person name="Li Z."/>
            <person name="Crits-Christoph A."/>
            <person name="Burstein D."/>
            <person name="Anantharaman K."/>
            <person name="Lane K.R."/>
            <person name="Thomas B.C."/>
            <person name="Pan C."/>
            <person name="Northen T.R."/>
            <person name="Banfield J.F."/>
        </authorList>
    </citation>
    <scope>NUCLEOTIDE SEQUENCE [LARGE SCALE GENOMIC DNA]</scope>
    <source>
        <strain evidence="7">WS_2</strain>
    </source>
</reference>
<dbReference type="Gene3D" id="2.30.30.40">
    <property type="entry name" value="SH3 Domains"/>
    <property type="match status" value="1"/>
</dbReference>
<gene>
    <name evidence="7" type="ORF">E6K72_07060</name>
</gene>
<dbReference type="SUPFAM" id="SSF54001">
    <property type="entry name" value="Cysteine proteinases"/>
    <property type="match status" value="1"/>
</dbReference>
<evidence type="ECO:0000256" key="2">
    <source>
        <dbReference type="ARBA" id="ARBA00022670"/>
    </source>
</evidence>
<evidence type="ECO:0000256" key="1">
    <source>
        <dbReference type="ARBA" id="ARBA00007074"/>
    </source>
</evidence>
<protein>
    <submittedName>
        <fullName evidence="7">NlpC/P60 family protein</fullName>
    </submittedName>
</protein>
<dbReference type="InterPro" id="IPR000064">
    <property type="entry name" value="NLP_P60_dom"/>
</dbReference>
<dbReference type="InterPro" id="IPR051202">
    <property type="entry name" value="Peptidase_C40"/>
</dbReference>
<dbReference type="EMBL" id="VBOS01000239">
    <property type="protein sequence ID" value="TMQ54956.1"/>
    <property type="molecule type" value="Genomic_DNA"/>
</dbReference>
<name>A0A538SUA6_UNCEI</name>
<dbReference type="Gene3D" id="3.90.1720.10">
    <property type="entry name" value="endopeptidase domain like (from Nostoc punctiforme)"/>
    <property type="match status" value="1"/>
</dbReference>
<evidence type="ECO:0000256" key="3">
    <source>
        <dbReference type="ARBA" id="ARBA00022801"/>
    </source>
</evidence>
<comment type="similarity">
    <text evidence="1">Belongs to the peptidase C40 family.</text>
</comment>
<dbReference type="GO" id="GO:0006508">
    <property type="term" value="P:proteolysis"/>
    <property type="evidence" value="ECO:0007669"/>
    <property type="project" value="UniProtKB-KW"/>
</dbReference>
<evidence type="ECO:0000313" key="8">
    <source>
        <dbReference type="Proteomes" id="UP000317716"/>
    </source>
</evidence>
<feature type="region of interest" description="Disordered" evidence="5">
    <location>
        <begin position="1"/>
        <end position="31"/>
    </location>
</feature>
<proteinExistence type="inferred from homology"/>